<evidence type="ECO:0000313" key="2">
    <source>
        <dbReference type="Proteomes" id="UP000053477"/>
    </source>
</evidence>
<reference evidence="1 2" key="1">
    <citation type="submission" date="2015-04" db="EMBL/GenBank/DDBJ databases">
        <title>Complete genome sequence of Schizopora paradoxa KUC8140, a cosmopolitan wood degrader in East Asia.</title>
        <authorList>
            <consortium name="DOE Joint Genome Institute"/>
            <person name="Min B."/>
            <person name="Park H."/>
            <person name="Jang Y."/>
            <person name="Kim J.-J."/>
            <person name="Kim K.H."/>
            <person name="Pangilinan J."/>
            <person name="Lipzen A."/>
            <person name="Riley R."/>
            <person name="Grigoriev I.V."/>
            <person name="Spatafora J.W."/>
            <person name="Choi I.-G."/>
        </authorList>
    </citation>
    <scope>NUCLEOTIDE SEQUENCE [LARGE SCALE GENOMIC DNA]</scope>
    <source>
        <strain evidence="1 2">KUC8140</strain>
    </source>
</reference>
<dbReference type="InParanoid" id="A0A0H2RKP1"/>
<sequence length="228" mass="26534">MSTSLRAKRVRLTRDPRYWRHGFCDPLTGRHFQARRIHFTPFTIHSCQTSSSRPFNRHSLRSVLRAHRADGFMFEPLHADRAGISARGYVQSDARPRPRLLTAATARRLFVLRNKRRPQISSLPRKRRYISKPSIQRRYRRFRPRSSHHTTPYHTIYQPPFNNFASLGSLSVDVMATSIRTTGPFGGRRYIALLSSRVHHLPLDSITPSRVVVSINTRCACQWYESRG</sequence>
<gene>
    <name evidence="1" type="ORF">SCHPADRAFT_419318</name>
</gene>
<proteinExistence type="predicted"/>
<organism evidence="1 2">
    <name type="scientific">Schizopora paradoxa</name>
    <dbReference type="NCBI Taxonomy" id="27342"/>
    <lineage>
        <taxon>Eukaryota</taxon>
        <taxon>Fungi</taxon>
        <taxon>Dikarya</taxon>
        <taxon>Basidiomycota</taxon>
        <taxon>Agaricomycotina</taxon>
        <taxon>Agaricomycetes</taxon>
        <taxon>Hymenochaetales</taxon>
        <taxon>Schizoporaceae</taxon>
        <taxon>Schizopora</taxon>
    </lineage>
</organism>
<dbReference type="EMBL" id="KQ085978">
    <property type="protein sequence ID" value="KLO12409.1"/>
    <property type="molecule type" value="Genomic_DNA"/>
</dbReference>
<protein>
    <submittedName>
        <fullName evidence="1">Uncharacterized protein</fullName>
    </submittedName>
</protein>
<dbReference type="AlphaFoldDB" id="A0A0H2RKP1"/>
<keyword evidence="2" id="KW-1185">Reference proteome</keyword>
<dbReference type="Proteomes" id="UP000053477">
    <property type="component" value="Unassembled WGS sequence"/>
</dbReference>
<accession>A0A0H2RKP1</accession>
<name>A0A0H2RKP1_9AGAM</name>
<evidence type="ECO:0000313" key="1">
    <source>
        <dbReference type="EMBL" id="KLO12409.1"/>
    </source>
</evidence>